<dbReference type="EMBL" id="NVCU01000480">
    <property type="protein sequence ID" value="PFT73134.1"/>
    <property type="molecule type" value="Genomic_DNA"/>
</dbReference>
<reference evidence="3 4" key="1">
    <citation type="submission" date="2017-09" db="EMBL/GenBank/DDBJ databases">
        <title>Large-scale bioinformatics analysis of Bacillus genomes uncovers conserved roles of natural products in bacterial physiology.</title>
        <authorList>
            <consortium name="Agbiome Team Llc"/>
            <person name="Bleich R.M."/>
            <person name="Grubbs K.J."/>
            <person name="Santa Maria K.C."/>
            <person name="Allen S.E."/>
            <person name="Farag S."/>
            <person name="Shank E.A."/>
            <person name="Bowers A."/>
        </authorList>
    </citation>
    <scope>NUCLEOTIDE SEQUENCE [LARGE SCALE GENOMIC DNA]</scope>
    <source>
        <strain evidence="3 4">AFS064137</strain>
    </source>
</reference>
<dbReference type="InterPro" id="IPR035421">
    <property type="entry name" value="Terminase_6C"/>
</dbReference>
<dbReference type="AlphaFoldDB" id="A0A9X7FYP3"/>
<protein>
    <submittedName>
        <fullName evidence="3">Terminase</fullName>
    </submittedName>
</protein>
<feature type="non-terminal residue" evidence="3">
    <location>
        <position position="431"/>
    </location>
</feature>
<comment type="caution">
    <text evidence="3">The sequence shown here is derived from an EMBL/GenBank/DDBJ whole genome shotgun (WGS) entry which is preliminary data.</text>
</comment>
<name>A0A9X7FYP3_BACTU</name>
<dbReference type="NCBIfam" id="TIGR01630">
    <property type="entry name" value="psiM2_ORF9"/>
    <property type="match status" value="1"/>
</dbReference>
<evidence type="ECO:0000259" key="2">
    <source>
        <dbReference type="Pfam" id="PF17289"/>
    </source>
</evidence>
<evidence type="ECO:0000256" key="1">
    <source>
        <dbReference type="ARBA" id="ARBA00022612"/>
    </source>
</evidence>
<gene>
    <name evidence="3" type="ORF">COK81_32630</name>
</gene>
<dbReference type="InterPro" id="IPR006517">
    <property type="entry name" value="Phage_terminase_lsu-like_C"/>
</dbReference>
<dbReference type="Proteomes" id="UP000225910">
    <property type="component" value="Unassembled WGS sequence"/>
</dbReference>
<feature type="domain" description="Terminase large subunit gp17-like C-terminal" evidence="2">
    <location>
        <begin position="289"/>
        <end position="430"/>
    </location>
</feature>
<keyword evidence="1" id="KW-1188">Viral release from host cell</keyword>
<organism evidence="3 4">
    <name type="scientific">Bacillus thuringiensis</name>
    <dbReference type="NCBI Taxonomy" id="1428"/>
    <lineage>
        <taxon>Bacteria</taxon>
        <taxon>Bacillati</taxon>
        <taxon>Bacillota</taxon>
        <taxon>Bacilli</taxon>
        <taxon>Bacillales</taxon>
        <taxon>Bacillaceae</taxon>
        <taxon>Bacillus</taxon>
        <taxon>Bacillus cereus group</taxon>
    </lineage>
</organism>
<evidence type="ECO:0000313" key="4">
    <source>
        <dbReference type="Proteomes" id="UP000225910"/>
    </source>
</evidence>
<dbReference type="Pfam" id="PF03237">
    <property type="entry name" value="Terminase_6N"/>
    <property type="match status" value="1"/>
</dbReference>
<sequence length="431" mass="48962">MCYVHEGRYKKAPHSEFVGGVIQEAMDKKKQMNAGEIPTTNQYIAINMPPRHSKSMTITETLPSYYLGNFPEDRVIEISYSDTFARRFGKKNKEKVKQYGADLFDIQISKESSAHDEWLLDNEIGGMISRGVLSGITGMGADLMIIDDPIKNREEADSETHRSKIWDEWIDSFSTRLHPGAIVILILTRWHEDDLQGRLLSEEYGKPLPWQVYNLPLEAEEDDVIGRAVGAPLWPERYGLEFIQERKRYPSSFNSLYQGRPTAAEGNLLKRAWWQYYDTLPKMVHTIMSIDATFKDEADSDFVCIQVWGKNGADMYLIDNLKARMNFPTTLQAIRNMVRKHPKAHAKLVEDKANGPAIISMLKNEIGGMIPVNPQGGKVARVNAVSPYIESGNVYVPRQAPWVHDFVEECASFPNGKNDDQTDAMSQALNR</sequence>
<proteinExistence type="predicted"/>
<evidence type="ECO:0000313" key="3">
    <source>
        <dbReference type="EMBL" id="PFT73134.1"/>
    </source>
</evidence>
<accession>A0A9X7FYP3</accession>
<dbReference type="Pfam" id="PF17289">
    <property type="entry name" value="Terminase_6C"/>
    <property type="match status" value="1"/>
</dbReference>